<dbReference type="Proteomes" id="UP000294933">
    <property type="component" value="Unassembled WGS sequence"/>
</dbReference>
<dbReference type="VEuPathDB" id="FungiDB:BD410DRAFT_681132"/>
<gene>
    <name evidence="1" type="ORF">BD410DRAFT_681132</name>
</gene>
<keyword evidence="2" id="KW-1185">Reference proteome</keyword>
<feature type="non-terminal residue" evidence="1">
    <location>
        <position position="1"/>
    </location>
</feature>
<dbReference type="AlphaFoldDB" id="A0A4Y7Q872"/>
<dbReference type="OrthoDB" id="2527908at2759"/>
<evidence type="ECO:0000313" key="2">
    <source>
        <dbReference type="Proteomes" id="UP000294933"/>
    </source>
</evidence>
<sequence length="190" mass="19725">VVSTSLSTCDSYGLIVQNRTDNASAIGVPPYYMIAYTPNGIPTTSLVGTDPNNLTWQVNQPPGTNMLLTIADANNDAGGFPPTVYTTIAGSSTACVPPKPAVNITVVQNVTGTLFTCKPWGLRVYGGTLPYTISLAALSSTLVTNVTLGPHDDVFTFIDRADPNGMLMAAVSDATGQWGTSTPLIPTAGN</sequence>
<evidence type="ECO:0000313" key="1">
    <source>
        <dbReference type="EMBL" id="TDL23398.1"/>
    </source>
</evidence>
<accession>A0A4Y7Q872</accession>
<feature type="non-terminal residue" evidence="1">
    <location>
        <position position="190"/>
    </location>
</feature>
<name>A0A4Y7Q872_9AGAM</name>
<dbReference type="EMBL" id="ML170170">
    <property type="protein sequence ID" value="TDL23398.1"/>
    <property type="molecule type" value="Genomic_DNA"/>
</dbReference>
<reference evidence="1 2" key="1">
    <citation type="submission" date="2018-06" db="EMBL/GenBank/DDBJ databases">
        <title>A transcriptomic atlas of mushroom development highlights an independent origin of complex multicellularity.</title>
        <authorList>
            <consortium name="DOE Joint Genome Institute"/>
            <person name="Krizsan K."/>
            <person name="Almasi E."/>
            <person name="Merenyi Z."/>
            <person name="Sahu N."/>
            <person name="Viragh M."/>
            <person name="Koszo T."/>
            <person name="Mondo S."/>
            <person name="Kiss B."/>
            <person name="Balint B."/>
            <person name="Kues U."/>
            <person name="Barry K."/>
            <person name="Hegedus J.C."/>
            <person name="Henrissat B."/>
            <person name="Johnson J."/>
            <person name="Lipzen A."/>
            <person name="Ohm R."/>
            <person name="Nagy I."/>
            <person name="Pangilinan J."/>
            <person name="Yan J."/>
            <person name="Xiong Y."/>
            <person name="Grigoriev I.V."/>
            <person name="Hibbett D.S."/>
            <person name="Nagy L.G."/>
        </authorList>
    </citation>
    <scope>NUCLEOTIDE SEQUENCE [LARGE SCALE GENOMIC DNA]</scope>
    <source>
        <strain evidence="1 2">SZMC22713</strain>
    </source>
</reference>
<protein>
    <submittedName>
        <fullName evidence="1">Uncharacterized protein</fullName>
    </submittedName>
</protein>
<proteinExistence type="predicted"/>
<organism evidence="1 2">
    <name type="scientific">Rickenella mellea</name>
    <dbReference type="NCBI Taxonomy" id="50990"/>
    <lineage>
        <taxon>Eukaryota</taxon>
        <taxon>Fungi</taxon>
        <taxon>Dikarya</taxon>
        <taxon>Basidiomycota</taxon>
        <taxon>Agaricomycotina</taxon>
        <taxon>Agaricomycetes</taxon>
        <taxon>Hymenochaetales</taxon>
        <taxon>Rickenellaceae</taxon>
        <taxon>Rickenella</taxon>
    </lineage>
</organism>